<evidence type="ECO:0000313" key="4">
    <source>
        <dbReference type="Proteomes" id="UP000309340"/>
    </source>
</evidence>
<evidence type="ECO:0000256" key="1">
    <source>
        <dbReference type="SAM" id="MobiDB-lite"/>
    </source>
</evidence>
<keyword evidence="4" id="KW-1185">Reference proteome</keyword>
<comment type="caution">
    <text evidence="3">The sequence shown here is derived from an EMBL/GenBank/DDBJ whole genome shotgun (WGS) entry which is preliminary data.</text>
</comment>
<sequence>MAGDGFEAPDAHRFQAMPISPPQSGKAFEIEGFARPGNHVNVEDHIKEESHDLELQDIDDWERENPRQEKGKFVPMQTVKVSQGYNPGLHMAVANQDAKYNPEYIAKLHSLCWERGLTAAFDFTETTPRIFAASVSFAGETVKSEGSFPAKKLAKENVCKLAIPIVERFDPNSKKCKSSEDGMDVDKITEEELNSANWAGTLQNFTQAHKLPMPDYTELRTPYVPHLFSCTVRLANKPDTIFGSDTTLYSTKQAAKKAAAREAVLWIRSQGFIFKEAKVTGGPSTPSMKRQKAHAAAASAPESGSTGLSQGLQEVDMNKLAHLSLPQQVHETVVLMGFSQPEMRAQPSGDGAFGASYVDMAAHFSTLDIQKDPRLAGPIGKVERVFGKKQAKEQCCREVLSFLAELKSGSSG</sequence>
<dbReference type="SUPFAM" id="SSF54768">
    <property type="entry name" value="dsRNA-binding domain-like"/>
    <property type="match status" value="2"/>
</dbReference>
<dbReference type="Proteomes" id="UP000309340">
    <property type="component" value="Unassembled WGS sequence"/>
</dbReference>
<dbReference type="EMBL" id="NAJQ01000121">
    <property type="protein sequence ID" value="TKA78081.1"/>
    <property type="molecule type" value="Genomic_DNA"/>
</dbReference>
<evidence type="ECO:0000259" key="2">
    <source>
        <dbReference type="SMART" id="SM00358"/>
    </source>
</evidence>
<feature type="region of interest" description="Disordered" evidence="1">
    <location>
        <begin position="1"/>
        <end position="22"/>
    </location>
</feature>
<dbReference type="Pfam" id="PF00035">
    <property type="entry name" value="dsrm"/>
    <property type="match status" value="1"/>
</dbReference>
<organism evidence="3 4">
    <name type="scientific">Friedmanniomyces simplex</name>
    <dbReference type="NCBI Taxonomy" id="329884"/>
    <lineage>
        <taxon>Eukaryota</taxon>
        <taxon>Fungi</taxon>
        <taxon>Dikarya</taxon>
        <taxon>Ascomycota</taxon>
        <taxon>Pezizomycotina</taxon>
        <taxon>Dothideomycetes</taxon>
        <taxon>Dothideomycetidae</taxon>
        <taxon>Mycosphaerellales</taxon>
        <taxon>Teratosphaeriaceae</taxon>
        <taxon>Friedmanniomyces</taxon>
    </lineage>
</organism>
<feature type="domain" description="DRBM" evidence="2">
    <location>
        <begin position="104"/>
        <end position="167"/>
    </location>
</feature>
<dbReference type="InterPro" id="IPR014720">
    <property type="entry name" value="dsRBD_dom"/>
</dbReference>
<dbReference type="Gene3D" id="3.30.160.20">
    <property type="match status" value="2"/>
</dbReference>
<dbReference type="CDD" id="cd00048">
    <property type="entry name" value="DSRM_SF"/>
    <property type="match status" value="1"/>
</dbReference>
<feature type="region of interest" description="Disordered" evidence="1">
    <location>
        <begin position="280"/>
        <end position="309"/>
    </location>
</feature>
<dbReference type="SMART" id="SM00358">
    <property type="entry name" value="DSRM"/>
    <property type="match status" value="2"/>
</dbReference>
<feature type="domain" description="DRBM" evidence="2">
    <location>
        <begin position="198"/>
        <end position="268"/>
    </location>
</feature>
<accession>A0A4U0XND2</accession>
<gene>
    <name evidence="3" type="ORF">B0A55_03265</name>
</gene>
<reference evidence="3 4" key="1">
    <citation type="submission" date="2017-03" db="EMBL/GenBank/DDBJ databases">
        <title>Genomes of endolithic fungi from Antarctica.</title>
        <authorList>
            <person name="Coleine C."/>
            <person name="Masonjones S."/>
            <person name="Stajich J.E."/>
        </authorList>
    </citation>
    <scope>NUCLEOTIDE SEQUENCE [LARGE SCALE GENOMIC DNA]</scope>
    <source>
        <strain evidence="3 4">CCFEE 5184</strain>
    </source>
</reference>
<protein>
    <recommendedName>
        <fullName evidence="2">DRBM domain-containing protein</fullName>
    </recommendedName>
</protein>
<evidence type="ECO:0000313" key="3">
    <source>
        <dbReference type="EMBL" id="TKA78081.1"/>
    </source>
</evidence>
<name>A0A4U0XND2_9PEZI</name>
<proteinExistence type="predicted"/>
<dbReference type="OrthoDB" id="5222339at2759"/>
<dbReference type="AlphaFoldDB" id="A0A4U0XND2"/>